<dbReference type="EMBL" id="LAZR01028710">
    <property type="protein sequence ID" value="KKL61778.1"/>
    <property type="molecule type" value="Genomic_DNA"/>
</dbReference>
<organism evidence="1">
    <name type="scientific">marine sediment metagenome</name>
    <dbReference type="NCBI Taxonomy" id="412755"/>
    <lineage>
        <taxon>unclassified sequences</taxon>
        <taxon>metagenomes</taxon>
        <taxon>ecological metagenomes</taxon>
    </lineage>
</organism>
<reference evidence="1" key="1">
    <citation type="journal article" date="2015" name="Nature">
        <title>Complex archaea that bridge the gap between prokaryotes and eukaryotes.</title>
        <authorList>
            <person name="Spang A."/>
            <person name="Saw J.H."/>
            <person name="Jorgensen S.L."/>
            <person name="Zaremba-Niedzwiedzka K."/>
            <person name="Martijn J."/>
            <person name="Lind A.E."/>
            <person name="van Eijk R."/>
            <person name="Schleper C."/>
            <person name="Guy L."/>
            <person name="Ettema T.J."/>
        </authorList>
    </citation>
    <scope>NUCLEOTIDE SEQUENCE</scope>
</reference>
<proteinExistence type="predicted"/>
<name>A0A0F9DJD2_9ZZZZ</name>
<feature type="non-terminal residue" evidence="1">
    <location>
        <position position="1"/>
    </location>
</feature>
<gene>
    <name evidence="1" type="ORF">LCGC14_2191930</name>
</gene>
<comment type="caution">
    <text evidence="1">The sequence shown here is derived from an EMBL/GenBank/DDBJ whole genome shotgun (WGS) entry which is preliminary data.</text>
</comment>
<accession>A0A0F9DJD2</accession>
<sequence length="57" mass="6295">NMDVADSRVIRKLADEYGITCEAMLVGCINKGINVICKQITDNEARAKTKSDEHQQG</sequence>
<protein>
    <submittedName>
        <fullName evidence="1">Uncharacterized protein</fullName>
    </submittedName>
</protein>
<evidence type="ECO:0000313" key="1">
    <source>
        <dbReference type="EMBL" id="KKL61778.1"/>
    </source>
</evidence>
<dbReference type="AlphaFoldDB" id="A0A0F9DJD2"/>